<feature type="transmembrane region" description="Helical" evidence="1">
    <location>
        <begin position="87"/>
        <end position="110"/>
    </location>
</feature>
<feature type="transmembrane region" description="Helical" evidence="1">
    <location>
        <begin position="162"/>
        <end position="180"/>
    </location>
</feature>
<evidence type="ECO:0008006" key="4">
    <source>
        <dbReference type="Google" id="ProtNLM"/>
    </source>
</evidence>
<dbReference type="AlphaFoldDB" id="A0A5N5UXZ0"/>
<keyword evidence="1" id="KW-1133">Transmembrane helix</keyword>
<feature type="transmembrane region" description="Helical" evidence="1">
    <location>
        <begin position="200"/>
        <end position="226"/>
    </location>
</feature>
<dbReference type="GeneID" id="74300556"/>
<dbReference type="Pfam" id="PF13367">
    <property type="entry name" value="PrsW-protease"/>
    <property type="match status" value="1"/>
</dbReference>
<feature type="transmembrane region" description="Helical" evidence="1">
    <location>
        <begin position="54"/>
        <end position="75"/>
    </location>
</feature>
<feature type="transmembrane region" description="Helical" evidence="1">
    <location>
        <begin position="23"/>
        <end position="42"/>
    </location>
</feature>
<feature type="transmembrane region" description="Helical" evidence="1">
    <location>
        <begin position="238"/>
        <end position="256"/>
    </location>
</feature>
<gene>
    <name evidence="2" type="ORF">MPHL21000_15125</name>
</gene>
<evidence type="ECO:0000313" key="3">
    <source>
        <dbReference type="Proteomes" id="UP000325690"/>
    </source>
</evidence>
<dbReference type="PANTHER" id="PTHR36844:SF1">
    <property type="entry name" value="PROTEASE PRSW"/>
    <property type="match status" value="1"/>
</dbReference>
<protein>
    <recommendedName>
        <fullName evidence="4">Peptidase</fullName>
    </recommendedName>
</protein>
<proteinExistence type="predicted"/>
<dbReference type="InterPro" id="IPR026898">
    <property type="entry name" value="PrsW"/>
</dbReference>
<feature type="transmembrane region" description="Helical" evidence="1">
    <location>
        <begin position="138"/>
        <end position="155"/>
    </location>
</feature>
<sequence length="367" mass="38709">MSTTIEKPVLATPPAVVYRPGSAVFWVYVGAVALGTAFLLSADGTVFHESLSAQIALAPAWLAFATFLVWLMLRFDPYRSMRRHPQILVAATALGGTAAVALAMAGNAALGEVWARVLPPDVLARWQAALTAPVIEESAKAACAAVVLVLCATVCTRVSHALLVGMFVGFGFDIVEDLAYASGEALDSLDSDVVGAGANLIVRILTAVPAHWAYTGLAGVAVLLVLPSFAGEWSRSRRWATAAALVVAAWFMHFLWDAPVPGNEAAAALLLLKVLVNLAVFLVPALLLLRTERRWVAERIGEAARGGTLAAYADVLDSLPTRRTRRALRRQARRTGGRDAAAAVRARQNAALDAIQAGFSAAEPPSA</sequence>
<name>A0A5N5UXZ0_MYCPH</name>
<organism evidence="2 3">
    <name type="scientific">Mycolicibacterium phlei DSM 43239 = CCUG 21000</name>
    <dbReference type="NCBI Taxonomy" id="1226750"/>
    <lineage>
        <taxon>Bacteria</taxon>
        <taxon>Bacillati</taxon>
        <taxon>Actinomycetota</taxon>
        <taxon>Actinomycetes</taxon>
        <taxon>Mycobacteriales</taxon>
        <taxon>Mycobacteriaceae</taxon>
        <taxon>Mycolicibacterium</taxon>
    </lineage>
</organism>
<evidence type="ECO:0000256" key="1">
    <source>
        <dbReference type="SAM" id="Phobius"/>
    </source>
</evidence>
<accession>A0A5N5UXZ0</accession>
<dbReference type="RefSeq" id="WP_003891071.1">
    <property type="nucleotide sequence ID" value="NZ_ANBO01000012.1"/>
</dbReference>
<dbReference type="Proteomes" id="UP000325690">
    <property type="component" value="Unassembled WGS sequence"/>
</dbReference>
<keyword evidence="3" id="KW-1185">Reference proteome</keyword>
<evidence type="ECO:0000313" key="2">
    <source>
        <dbReference type="EMBL" id="KAB7754481.1"/>
    </source>
</evidence>
<keyword evidence="1" id="KW-0812">Transmembrane</keyword>
<feature type="transmembrane region" description="Helical" evidence="1">
    <location>
        <begin position="268"/>
        <end position="289"/>
    </location>
</feature>
<comment type="caution">
    <text evidence="2">The sequence shown here is derived from an EMBL/GenBank/DDBJ whole genome shotgun (WGS) entry which is preliminary data.</text>
</comment>
<dbReference type="EMBL" id="ANBP01000023">
    <property type="protein sequence ID" value="KAB7754481.1"/>
    <property type="molecule type" value="Genomic_DNA"/>
</dbReference>
<keyword evidence="1" id="KW-0472">Membrane</keyword>
<dbReference type="PANTHER" id="PTHR36844">
    <property type="entry name" value="PROTEASE PRSW"/>
    <property type="match status" value="1"/>
</dbReference>
<dbReference type="GO" id="GO:0008233">
    <property type="term" value="F:peptidase activity"/>
    <property type="evidence" value="ECO:0007669"/>
    <property type="project" value="InterPro"/>
</dbReference>
<reference evidence="2 3" key="1">
    <citation type="submission" date="2012-10" db="EMBL/GenBank/DDBJ databases">
        <title>The draft sequence of the Mycobacterium pheli genome.</title>
        <authorList>
            <person name="Pettersson B.M.F."/>
            <person name="Das S."/>
            <person name="Dasgupta S."/>
            <person name="Bhattacharya A."/>
            <person name="Kirsebom L.A."/>
        </authorList>
    </citation>
    <scope>NUCLEOTIDE SEQUENCE [LARGE SCALE GENOMIC DNA]</scope>
    <source>
        <strain evidence="2 3">CCUG 21000</strain>
    </source>
</reference>